<dbReference type="Gene3D" id="3.10.450.30">
    <property type="entry name" value="Microbial ribonucleases"/>
    <property type="match status" value="1"/>
</dbReference>
<proteinExistence type="predicted"/>
<evidence type="ECO:0000256" key="3">
    <source>
        <dbReference type="SAM" id="MobiDB-lite"/>
    </source>
</evidence>
<comment type="caution">
    <text evidence="5">The sequence shown here is derived from an EMBL/GenBank/DDBJ whole genome shotgun (WGS) entry which is preliminary data.</text>
</comment>
<protein>
    <submittedName>
        <fullName evidence="5">Ribonuclease</fullName>
    </submittedName>
</protein>
<feature type="compositionally biased region" description="Low complexity" evidence="3">
    <location>
        <begin position="33"/>
        <end position="43"/>
    </location>
</feature>
<evidence type="ECO:0000313" key="6">
    <source>
        <dbReference type="Proteomes" id="UP000604341"/>
    </source>
</evidence>
<evidence type="ECO:0000256" key="1">
    <source>
        <dbReference type="ARBA" id="ARBA00022722"/>
    </source>
</evidence>
<evidence type="ECO:0000256" key="2">
    <source>
        <dbReference type="ARBA" id="ARBA00022801"/>
    </source>
</evidence>
<feature type="region of interest" description="Disordered" evidence="3">
    <location>
        <begin position="33"/>
        <end position="68"/>
    </location>
</feature>
<keyword evidence="6" id="KW-1185">Reference proteome</keyword>
<evidence type="ECO:0000256" key="4">
    <source>
        <dbReference type="SAM" id="SignalP"/>
    </source>
</evidence>
<feature type="compositionally biased region" description="Low complexity" evidence="3">
    <location>
        <begin position="52"/>
        <end position="65"/>
    </location>
</feature>
<dbReference type="InterPro" id="IPR000026">
    <property type="entry name" value="N1-like"/>
</dbReference>
<reference evidence="6" key="1">
    <citation type="journal article" date="2019" name="Int. J. Syst. Evol. Microbiol.">
        <title>The Global Catalogue of Microorganisms (GCM) 10K type strain sequencing project: providing services to taxonomists for standard genome sequencing and annotation.</title>
        <authorList>
            <consortium name="The Broad Institute Genomics Platform"/>
            <consortium name="The Broad Institute Genome Sequencing Center for Infectious Disease"/>
            <person name="Wu L."/>
            <person name="Ma J."/>
        </authorList>
    </citation>
    <scope>NUCLEOTIDE SEQUENCE [LARGE SCALE GENOMIC DNA]</scope>
    <source>
        <strain evidence="6">JCM 19173</strain>
    </source>
</reference>
<name>A0ABQ2FEY9_9DEIO</name>
<dbReference type="SUPFAM" id="SSF53933">
    <property type="entry name" value="Microbial ribonucleases"/>
    <property type="match status" value="1"/>
</dbReference>
<gene>
    <name evidence="5" type="ORF">GCM10010844_07840</name>
</gene>
<dbReference type="RefSeq" id="WP_229784458.1">
    <property type="nucleotide sequence ID" value="NZ_BMPE01000001.1"/>
</dbReference>
<dbReference type="InterPro" id="IPR016191">
    <property type="entry name" value="Ribonuclease/ribotoxin"/>
</dbReference>
<keyword evidence="1" id="KW-0540">Nuclease</keyword>
<evidence type="ECO:0000313" key="5">
    <source>
        <dbReference type="EMBL" id="GGK91766.1"/>
    </source>
</evidence>
<feature type="chain" id="PRO_5047125962" evidence="4">
    <location>
        <begin position="20"/>
        <end position="159"/>
    </location>
</feature>
<keyword evidence="4" id="KW-0732">Signal</keyword>
<keyword evidence="2" id="KW-0378">Hydrolase</keyword>
<dbReference type="Pfam" id="PF00545">
    <property type="entry name" value="Ribonuclease"/>
    <property type="match status" value="1"/>
</dbReference>
<accession>A0ABQ2FEY9</accession>
<sequence length="159" mass="17531">MKPACPTFLLLMTLLGACAAPGDNATVIRDQSTQVTTRTTVTTNSGAVDPGQTTRQSTQRPSTSREVPLSALPREGQQVLRQIAQGGPFRYAKDGSTFGNRERRLPQQPSGYYREYTVPTPGETDRGARRLICGGQPDTRTDDCYYTADHYRTFRSVQP</sequence>
<dbReference type="PROSITE" id="PS51257">
    <property type="entry name" value="PROKAR_LIPOPROTEIN"/>
    <property type="match status" value="1"/>
</dbReference>
<dbReference type="Proteomes" id="UP000604341">
    <property type="component" value="Unassembled WGS sequence"/>
</dbReference>
<feature type="signal peptide" evidence="4">
    <location>
        <begin position="1"/>
        <end position="19"/>
    </location>
</feature>
<organism evidence="5 6">
    <name type="scientific">Deinococcus radiotolerans</name>
    <dbReference type="NCBI Taxonomy" id="1309407"/>
    <lineage>
        <taxon>Bacteria</taxon>
        <taxon>Thermotogati</taxon>
        <taxon>Deinococcota</taxon>
        <taxon>Deinococci</taxon>
        <taxon>Deinococcales</taxon>
        <taxon>Deinococcaceae</taxon>
        <taxon>Deinococcus</taxon>
    </lineage>
</organism>
<feature type="region of interest" description="Disordered" evidence="3">
    <location>
        <begin position="83"/>
        <end position="106"/>
    </location>
</feature>
<dbReference type="EMBL" id="BMPE01000001">
    <property type="protein sequence ID" value="GGK91766.1"/>
    <property type="molecule type" value="Genomic_DNA"/>
</dbReference>